<dbReference type="VEuPathDB" id="FungiDB:DIURU_005425"/>
<dbReference type="GO" id="GO:0016192">
    <property type="term" value="P:vesicle-mediated transport"/>
    <property type="evidence" value="ECO:0007669"/>
    <property type="project" value="InterPro"/>
</dbReference>
<dbReference type="InterPro" id="IPR002553">
    <property type="entry name" value="Clathrin/coatomer_adapt-like_N"/>
</dbReference>
<dbReference type="Proteomes" id="UP000449547">
    <property type="component" value="Unassembled WGS sequence"/>
</dbReference>
<dbReference type="Pfam" id="PF01602">
    <property type="entry name" value="Adaptin_N"/>
    <property type="match status" value="1"/>
</dbReference>
<dbReference type="GO" id="GO:0030276">
    <property type="term" value="F:clathrin binding"/>
    <property type="evidence" value="ECO:0007669"/>
    <property type="project" value="InterPro"/>
</dbReference>
<evidence type="ECO:0000259" key="8">
    <source>
        <dbReference type="Pfam" id="PF01602"/>
    </source>
</evidence>
<comment type="similarity">
    <text evidence="2 6">Belongs to the adaptor complexes large subunit family.</text>
</comment>
<dbReference type="OMA" id="RIFARYK"/>
<dbReference type="Gene3D" id="1.25.10.10">
    <property type="entry name" value="Leucine-rich Repeat Variant"/>
    <property type="match status" value="1"/>
</dbReference>
<evidence type="ECO:0000256" key="5">
    <source>
        <dbReference type="ARBA" id="ARBA00023136"/>
    </source>
</evidence>
<dbReference type="GO" id="GO:0012505">
    <property type="term" value="C:endomembrane system"/>
    <property type="evidence" value="ECO:0007669"/>
    <property type="project" value="UniProtKB-SubCell"/>
</dbReference>
<feature type="compositionally biased region" description="Low complexity" evidence="7">
    <location>
        <begin position="620"/>
        <end position="630"/>
    </location>
</feature>
<dbReference type="InterPro" id="IPR011989">
    <property type="entry name" value="ARM-like"/>
</dbReference>
<dbReference type="InterPro" id="IPR026739">
    <property type="entry name" value="AP_beta"/>
</dbReference>
<organism evidence="9 10">
    <name type="scientific">Diutina rugosa</name>
    <name type="common">Yeast</name>
    <name type="synonym">Candida rugosa</name>
    <dbReference type="NCBI Taxonomy" id="5481"/>
    <lineage>
        <taxon>Eukaryota</taxon>
        <taxon>Fungi</taxon>
        <taxon>Dikarya</taxon>
        <taxon>Ascomycota</taxon>
        <taxon>Saccharomycotina</taxon>
        <taxon>Pichiomycetes</taxon>
        <taxon>Debaryomycetaceae</taxon>
        <taxon>Diutina</taxon>
    </lineage>
</organism>
<feature type="region of interest" description="Disordered" evidence="7">
    <location>
        <begin position="607"/>
        <end position="705"/>
    </location>
</feature>
<dbReference type="OrthoDB" id="10254310at2759"/>
<comment type="subcellular location">
    <subcellularLocation>
        <location evidence="1">Endomembrane system</location>
    </subcellularLocation>
</comment>
<name>A0A642UKN1_DIURU</name>
<dbReference type="InterPro" id="IPR016342">
    <property type="entry name" value="AP_complex_bsu_1_2_4"/>
</dbReference>
<gene>
    <name evidence="9" type="ORF">DIURU_005425</name>
</gene>
<sequence>MSDAKYYAKAKSAELQAELEQAWKKPGKKPAAKVDVVLKKILANTAMNNSDMILMMPAVIRIMSSTGNDHVDILKLCCNYLTSYSDLDSRNVINDALPILTKWLSSSSPQLRILAIRTLSQVNRRPFIDAALHATIAKLNDSDPQVRKVSCYAVARLYQHAADQTDVLIHKLNDMLLEESDTVVLASCLAALSSITDVSPKFAFALTKQHCQVLISRLEQANEWGKSYIINALMGYVPQSGDEAIDLIEAVMPWLSHENTAVVLNAIKIIVYLNNYASEQSVLLALPTLPKRIGSSLVALLTKPSELEFLVLRNAILLLLGRRYLINVDVSMFFCNYDDPIYVKDTKLEIIYLLADSTNVARVLRELEEYATEVDVQMARKAIRAFGNLAVKVPEAATDCVNVVVELLSHGVPYIVQEAAVVIKNIVRKYPHQFNSALVELIKHYDVIDEPDAKASLLWMLGQFGESINGSNRILASMVTDFDNDAFEVQNATITAAVKLYLKQPESGEATMLQVLKAATEQVNNPDIRDRGFMYWNLITAPQPPGAEWQAITKKVVLNPQPGISGENDTIDPAILEELELNIGTLLSIYLKPVRAVFRLSKQKRLMPSPALQPRPINKRSSSNRNSQQSAPEIPQPRPSKFGVHSNSGSASAASSPIRSSYADSIGSSFDGGDSSPTKRPGMMKRISRRIPSVVGGSKNDARKL</sequence>
<reference evidence="9 10" key="1">
    <citation type="submission" date="2019-07" db="EMBL/GenBank/DDBJ databases">
        <title>Genome assembly of two rare yeast pathogens: Diutina rugosa and Trichomonascus ciferrii.</title>
        <authorList>
            <person name="Mixao V."/>
            <person name="Saus E."/>
            <person name="Hansen A."/>
            <person name="Lass-Flor C."/>
            <person name="Gabaldon T."/>
        </authorList>
    </citation>
    <scope>NUCLEOTIDE SEQUENCE [LARGE SCALE GENOMIC DNA]</scope>
    <source>
        <strain evidence="9 10">CBS 613</strain>
    </source>
</reference>
<proteinExistence type="inferred from homology"/>
<evidence type="ECO:0000313" key="10">
    <source>
        <dbReference type="Proteomes" id="UP000449547"/>
    </source>
</evidence>
<dbReference type="AlphaFoldDB" id="A0A642UKN1"/>
<dbReference type="GO" id="GO:0030117">
    <property type="term" value="C:membrane coat"/>
    <property type="evidence" value="ECO:0007669"/>
    <property type="project" value="InterPro"/>
</dbReference>
<dbReference type="PIRSF" id="PIRSF002291">
    <property type="entry name" value="AP_complex_beta"/>
    <property type="match status" value="1"/>
</dbReference>
<keyword evidence="5 6" id="KW-0472">Membrane</keyword>
<evidence type="ECO:0000313" key="9">
    <source>
        <dbReference type="EMBL" id="KAA8897192.1"/>
    </source>
</evidence>
<dbReference type="SUPFAM" id="SSF48371">
    <property type="entry name" value="ARM repeat"/>
    <property type="match status" value="1"/>
</dbReference>
<dbReference type="EMBL" id="SWFT01000159">
    <property type="protein sequence ID" value="KAA8897192.1"/>
    <property type="molecule type" value="Genomic_DNA"/>
</dbReference>
<protein>
    <recommendedName>
        <fullName evidence="6">AP complex subunit beta</fullName>
    </recommendedName>
</protein>
<evidence type="ECO:0000256" key="1">
    <source>
        <dbReference type="ARBA" id="ARBA00004308"/>
    </source>
</evidence>
<keyword evidence="3 6" id="KW-0813">Transport</keyword>
<comment type="caution">
    <text evidence="9">The sequence shown here is derived from an EMBL/GenBank/DDBJ whole genome shotgun (WGS) entry which is preliminary data.</text>
</comment>
<dbReference type="PANTHER" id="PTHR11134">
    <property type="entry name" value="ADAPTOR COMPLEX SUBUNIT BETA FAMILY MEMBER"/>
    <property type="match status" value="1"/>
</dbReference>
<evidence type="ECO:0000256" key="4">
    <source>
        <dbReference type="ARBA" id="ARBA00022927"/>
    </source>
</evidence>
<feature type="domain" description="Clathrin/coatomer adaptor adaptin-like N-terminal" evidence="8">
    <location>
        <begin position="18"/>
        <end position="540"/>
    </location>
</feature>
<evidence type="ECO:0000256" key="3">
    <source>
        <dbReference type="ARBA" id="ARBA00022448"/>
    </source>
</evidence>
<dbReference type="GeneID" id="54784076"/>
<feature type="compositionally biased region" description="Low complexity" evidence="7">
    <location>
        <begin position="646"/>
        <end position="676"/>
    </location>
</feature>
<keyword evidence="4 6" id="KW-0653">Protein transport</keyword>
<dbReference type="RefSeq" id="XP_034009849.1">
    <property type="nucleotide sequence ID" value="XM_034158406.1"/>
</dbReference>
<dbReference type="GO" id="GO:0006886">
    <property type="term" value="P:intracellular protein transport"/>
    <property type="evidence" value="ECO:0007669"/>
    <property type="project" value="InterPro"/>
</dbReference>
<keyword evidence="10" id="KW-1185">Reference proteome</keyword>
<comment type="function">
    <text evidence="6">Adaptins are components of the adaptor complexes which link clathrin to receptors in coated vesicles. Clathrin-associated protein complexes are believed to interact with the cytoplasmic tails of membrane proteins, leading to their selection and concentration.</text>
</comment>
<evidence type="ECO:0000256" key="6">
    <source>
        <dbReference type="PIRNR" id="PIRNR002291"/>
    </source>
</evidence>
<accession>A0A642UKN1</accession>
<evidence type="ECO:0000256" key="7">
    <source>
        <dbReference type="SAM" id="MobiDB-lite"/>
    </source>
</evidence>
<evidence type="ECO:0000256" key="2">
    <source>
        <dbReference type="ARBA" id="ARBA00006613"/>
    </source>
</evidence>
<dbReference type="InterPro" id="IPR016024">
    <property type="entry name" value="ARM-type_fold"/>
</dbReference>